<comment type="similarity">
    <text evidence="3 8 9">Belongs to the triosephosphate isomerase family.</text>
</comment>
<evidence type="ECO:0000256" key="7">
    <source>
        <dbReference type="ARBA" id="ARBA00023235"/>
    </source>
</evidence>
<comment type="pathway">
    <text evidence="8 9">Carbohydrate biosynthesis; gluconeogenesis.</text>
</comment>
<dbReference type="SUPFAM" id="SSF51351">
    <property type="entry name" value="Triosephosphate isomerase (TIM)"/>
    <property type="match status" value="1"/>
</dbReference>
<dbReference type="PROSITE" id="PS00171">
    <property type="entry name" value="TIM_1"/>
    <property type="match status" value="1"/>
</dbReference>
<comment type="function">
    <text evidence="8">Involved in the gluconeogenesis. Catalyzes stereospecifically the conversion of dihydroxyacetone phosphate (DHAP) to D-glyceraldehyde-3-phosphate (G3P).</text>
</comment>
<comment type="catalytic activity">
    <reaction evidence="1">
        <text>L-erythrulose 1-phosphate = D-erythrulose 4-phosphate</text>
        <dbReference type="Rhea" id="RHEA:49588"/>
        <dbReference type="ChEBI" id="CHEBI:58002"/>
        <dbReference type="ChEBI" id="CHEBI:90796"/>
        <dbReference type="EC" id="5.3.1.33"/>
    </reaction>
</comment>
<feature type="binding site" evidence="8">
    <location>
        <begin position="225"/>
        <end position="226"/>
    </location>
    <ligand>
        <name>substrate</name>
    </ligand>
</feature>
<dbReference type="GO" id="GO:0019563">
    <property type="term" value="P:glycerol catabolic process"/>
    <property type="evidence" value="ECO:0007669"/>
    <property type="project" value="TreeGrafter"/>
</dbReference>
<evidence type="ECO:0000256" key="9">
    <source>
        <dbReference type="RuleBase" id="RU363013"/>
    </source>
</evidence>
<dbReference type="Proteomes" id="UP000538147">
    <property type="component" value="Unassembled WGS sequence"/>
</dbReference>
<dbReference type="InterPro" id="IPR020861">
    <property type="entry name" value="Triosephosphate_isomerase_AS"/>
</dbReference>
<dbReference type="UniPathway" id="UPA01066"/>
<comment type="pathway">
    <text evidence="8 9">Carbohydrate degradation; glycolysis; D-glyceraldehyde 3-phosphate from glycerone phosphate: step 1/1.</text>
</comment>
<keyword evidence="6 8" id="KW-0324">Glycolysis</keyword>
<feature type="binding site" evidence="8">
    <location>
        <begin position="7"/>
        <end position="9"/>
    </location>
    <ligand>
        <name>substrate</name>
    </ligand>
</feature>
<keyword evidence="11" id="KW-1185">Reference proteome</keyword>
<dbReference type="AlphaFoldDB" id="A0A841L874"/>
<evidence type="ECO:0000256" key="6">
    <source>
        <dbReference type="ARBA" id="ARBA00023152"/>
    </source>
</evidence>
<sequence>MALIVGNWKMHGLKASLAEVAAVARAVATAELADVWIAPPFTLVAAAVDAAGGAVPIGGQDCHHAAKGAHTGCVSAEQLADAGARFVIVGHSERRADQRESDADVRAKAEAARAAGLQVIVCVGETEAERDAGQAQAVVAGQLAGSLPDAADGLIVAYEPVWAIGTGRTPTPEDVAAMHAHVRAALVDRFGAAGAGVAILYGGSVKPDNAALLLGVPEVGGALVGGASLTAASLLAIVKAAG</sequence>
<comment type="catalytic activity">
    <reaction evidence="8 9">
        <text>D-glyceraldehyde 3-phosphate = dihydroxyacetone phosphate</text>
        <dbReference type="Rhea" id="RHEA:18585"/>
        <dbReference type="ChEBI" id="CHEBI:57642"/>
        <dbReference type="ChEBI" id="CHEBI:59776"/>
        <dbReference type="EC" id="5.3.1.1"/>
    </reaction>
</comment>
<dbReference type="PANTHER" id="PTHR21139">
    <property type="entry name" value="TRIOSEPHOSPHATE ISOMERASE"/>
    <property type="match status" value="1"/>
</dbReference>
<organism evidence="10 11">
    <name type="scientific">Polymorphobacter multimanifer</name>
    <dbReference type="NCBI Taxonomy" id="1070431"/>
    <lineage>
        <taxon>Bacteria</taxon>
        <taxon>Pseudomonadati</taxon>
        <taxon>Pseudomonadota</taxon>
        <taxon>Alphaproteobacteria</taxon>
        <taxon>Sphingomonadales</taxon>
        <taxon>Sphingosinicellaceae</taxon>
        <taxon>Polymorphobacter</taxon>
    </lineage>
</organism>
<feature type="binding site" evidence="8">
    <location>
        <position position="165"/>
    </location>
    <ligand>
        <name>substrate</name>
    </ligand>
</feature>
<protein>
    <recommendedName>
        <fullName evidence="8 9">Triosephosphate isomerase</fullName>
        <shortName evidence="8">TIM</shortName>
        <shortName evidence="8">TPI</shortName>
        <ecNumber evidence="8 9">5.3.1.1</ecNumber>
    </recommendedName>
    <alternativeName>
        <fullName evidence="8">Triose-phosphate isomerase</fullName>
    </alternativeName>
</protein>
<dbReference type="PANTHER" id="PTHR21139:SF42">
    <property type="entry name" value="TRIOSEPHOSPHATE ISOMERASE"/>
    <property type="match status" value="1"/>
</dbReference>
<dbReference type="InterPro" id="IPR035990">
    <property type="entry name" value="TIM_sf"/>
</dbReference>
<dbReference type="UniPathway" id="UPA00138"/>
<keyword evidence="4 8" id="KW-0312">Gluconeogenesis</keyword>
<dbReference type="EC" id="5.3.1.1" evidence="8 9"/>
<dbReference type="GO" id="GO:0046166">
    <property type="term" value="P:glyceraldehyde-3-phosphate biosynthetic process"/>
    <property type="evidence" value="ECO:0007669"/>
    <property type="project" value="TreeGrafter"/>
</dbReference>
<dbReference type="InterPro" id="IPR022896">
    <property type="entry name" value="TrioseP_Isoase_bac/euk"/>
</dbReference>
<dbReference type="NCBIfam" id="TIGR00419">
    <property type="entry name" value="tim"/>
    <property type="match status" value="1"/>
</dbReference>
<reference evidence="10 11" key="1">
    <citation type="submission" date="2020-08" db="EMBL/GenBank/DDBJ databases">
        <title>Genomic Encyclopedia of Type Strains, Phase IV (KMG-IV): sequencing the most valuable type-strain genomes for metagenomic binning, comparative biology and taxonomic classification.</title>
        <authorList>
            <person name="Goeker M."/>
        </authorList>
    </citation>
    <scope>NUCLEOTIDE SEQUENCE [LARGE SCALE GENOMIC DNA]</scope>
    <source>
        <strain evidence="10 11">DSM 102189</strain>
    </source>
</reference>
<evidence type="ECO:0000313" key="10">
    <source>
        <dbReference type="EMBL" id="MBB6228827.1"/>
    </source>
</evidence>
<feature type="binding site" evidence="8">
    <location>
        <position position="204"/>
    </location>
    <ligand>
        <name>substrate</name>
    </ligand>
</feature>
<dbReference type="PROSITE" id="PS51440">
    <property type="entry name" value="TIM_2"/>
    <property type="match status" value="1"/>
</dbReference>
<dbReference type="InterPro" id="IPR013785">
    <property type="entry name" value="Aldolase_TIM"/>
</dbReference>
<dbReference type="GO" id="GO:0004807">
    <property type="term" value="F:triose-phosphate isomerase activity"/>
    <property type="evidence" value="ECO:0007669"/>
    <property type="project" value="UniProtKB-UniRule"/>
</dbReference>
<gene>
    <name evidence="8" type="primary">tpiA</name>
    <name evidence="10" type="ORF">FHS79_003019</name>
</gene>
<proteinExistence type="inferred from homology"/>
<comment type="pathway">
    <text evidence="2">Carbohydrate metabolism; erythritol degradation.</text>
</comment>
<dbReference type="GO" id="GO:0006096">
    <property type="term" value="P:glycolytic process"/>
    <property type="evidence" value="ECO:0007669"/>
    <property type="project" value="UniProtKB-UniRule"/>
</dbReference>
<feature type="active site" description="Electrophile" evidence="8">
    <location>
        <position position="91"/>
    </location>
</feature>
<keyword evidence="7 8" id="KW-0413">Isomerase</keyword>
<dbReference type="HAMAP" id="MF_00147_B">
    <property type="entry name" value="TIM_B"/>
    <property type="match status" value="1"/>
</dbReference>
<dbReference type="Pfam" id="PF00121">
    <property type="entry name" value="TIM"/>
    <property type="match status" value="1"/>
</dbReference>
<dbReference type="CDD" id="cd00311">
    <property type="entry name" value="TIM"/>
    <property type="match status" value="1"/>
</dbReference>
<dbReference type="GO" id="GO:0005829">
    <property type="term" value="C:cytosol"/>
    <property type="evidence" value="ECO:0007669"/>
    <property type="project" value="TreeGrafter"/>
</dbReference>
<comment type="caution">
    <text evidence="10">The sequence shown here is derived from an EMBL/GenBank/DDBJ whole genome shotgun (WGS) entry which is preliminary data.</text>
</comment>
<feature type="active site" description="Proton acceptor" evidence="8">
    <location>
        <position position="159"/>
    </location>
</feature>
<evidence type="ECO:0000256" key="4">
    <source>
        <dbReference type="ARBA" id="ARBA00022432"/>
    </source>
</evidence>
<keyword evidence="5 8" id="KW-0963">Cytoplasm</keyword>
<accession>A0A841L874</accession>
<evidence type="ECO:0000313" key="11">
    <source>
        <dbReference type="Proteomes" id="UP000538147"/>
    </source>
</evidence>
<evidence type="ECO:0000256" key="5">
    <source>
        <dbReference type="ARBA" id="ARBA00022490"/>
    </source>
</evidence>
<comment type="subunit">
    <text evidence="8 9">Homodimer.</text>
</comment>
<evidence type="ECO:0000256" key="1">
    <source>
        <dbReference type="ARBA" id="ARBA00000148"/>
    </source>
</evidence>
<dbReference type="GO" id="GO:0006094">
    <property type="term" value="P:gluconeogenesis"/>
    <property type="evidence" value="ECO:0007669"/>
    <property type="project" value="UniProtKB-UniRule"/>
</dbReference>
<evidence type="ECO:0000256" key="8">
    <source>
        <dbReference type="HAMAP-Rule" id="MF_00147"/>
    </source>
</evidence>
<dbReference type="InterPro" id="IPR000652">
    <property type="entry name" value="Triosephosphate_isomerase"/>
</dbReference>
<evidence type="ECO:0000256" key="2">
    <source>
        <dbReference type="ARBA" id="ARBA00004939"/>
    </source>
</evidence>
<name>A0A841L874_9SPHN</name>
<evidence type="ECO:0000256" key="3">
    <source>
        <dbReference type="ARBA" id="ARBA00007422"/>
    </source>
</evidence>
<dbReference type="EMBL" id="JACIIV010000025">
    <property type="protein sequence ID" value="MBB6228827.1"/>
    <property type="molecule type" value="Genomic_DNA"/>
</dbReference>
<comment type="subcellular location">
    <subcellularLocation>
        <location evidence="8 9">Cytoplasm</location>
    </subcellularLocation>
</comment>
<dbReference type="Gene3D" id="3.20.20.70">
    <property type="entry name" value="Aldolase class I"/>
    <property type="match status" value="1"/>
</dbReference>
<dbReference type="UniPathway" id="UPA00109">
    <property type="reaction ID" value="UER00189"/>
</dbReference>